<feature type="transmembrane region" description="Helical" evidence="1">
    <location>
        <begin position="57"/>
        <end position="78"/>
    </location>
</feature>
<organism evidence="2 3">
    <name type="scientific">Candidatus Eubacterium faecale</name>
    <dbReference type="NCBI Taxonomy" id="2838568"/>
    <lineage>
        <taxon>Bacteria</taxon>
        <taxon>Bacillati</taxon>
        <taxon>Bacillota</taxon>
        <taxon>Clostridia</taxon>
        <taxon>Eubacteriales</taxon>
        <taxon>Eubacteriaceae</taxon>
        <taxon>Eubacterium</taxon>
    </lineage>
</organism>
<keyword evidence="1" id="KW-0812">Transmembrane</keyword>
<dbReference type="AlphaFoldDB" id="A0A9D2MIC1"/>
<sequence length="116" mass="12688">MNKHRKYLSRKIKPRSFTKKAVIGFLTFVIACICTSTVVFAAGGEEVIEPMTKFTDFLFAIFRIIGIAITGYGIFEFATAVRSHDGAQKVTAAASIASGLIIIFIKEILQLIGIDV</sequence>
<accession>A0A9D2MIC1</accession>
<keyword evidence="1" id="KW-0472">Membrane</keyword>
<dbReference type="EMBL" id="DWXN01000006">
    <property type="protein sequence ID" value="HJB74645.1"/>
    <property type="molecule type" value="Genomic_DNA"/>
</dbReference>
<protein>
    <recommendedName>
        <fullName evidence="4">Glutamyl-tRNA amidotransferase</fullName>
    </recommendedName>
</protein>
<keyword evidence="1" id="KW-1133">Transmembrane helix</keyword>
<gene>
    <name evidence="2" type="ORF">IAA37_03105</name>
</gene>
<dbReference type="PROSITE" id="PS51257">
    <property type="entry name" value="PROKAR_LIPOPROTEIN"/>
    <property type="match status" value="1"/>
</dbReference>
<reference evidence="2" key="2">
    <citation type="submission" date="2021-04" db="EMBL/GenBank/DDBJ databases">
        <authorList>
            <person name="Gilroy R."/>
        </authorList>
    </citation>
    <scope>NUCLEOTIDE SEQUENCE</scope>
    <source>
        <strain evidence="2">CHK188-16595</strain>
    </source>
</reference>
<dbReference type="Proteomes" id="UP000823877">
    <property type="component" value="Unassembled WGS sequence"/>
</dbReference>
<evidence type="ECO:0000256" key="1">
    <source>
        <dbReference type="SAM" id="Phobius"/>
    </source>
</evidence>
<evidence type="ECO:0000313" key="2">
    <source>
        <dbReference type="EMBL" id="HJB74645.1"/>
    </source>
</evidence>
<proteinExistence type="predicted"/>
<feature type="transmembrane region" description="Helical" evidence="1">
    <location>
        <begin position="90"/>
        <end position="112"/>
    </location>
</feature>
<reference evidence="2" key="1">
    <citation type="journal article" date="2021" name="PeerJ">
        <title>Extensive microbial diversity within the chicken gut microbiome revealed by metagenomics and culture.</title>
        <authorList>
            <person name="Gilroy R."/>
            <person name="Ravi A."/>
            <person name="Getino M."/>
            <person name="Pursley I."/>
            <person name="Horton D.L."/>
            <person name="Alikhan N.F."/>
            <person name="Baker D."/>
            <person name="Gharbi K."/>
            <person name="Hall N."/>
            <person name="Watson M."/>
            <person name="Adriaenssens E.M."/>
            <person name="Foster-Nyarko E."/>
            <person name="Jarju S."/>
            <person name="Secka A."/>
            <person name="Antonio M."/>
            <person name="Oren A."/>
            <person name="Chaudhuri R.R."/>
            <person name="La Ragione R."/>
            <person name="Hildebrand F."/>
            <person name="Pallen M.J."/>
        </authorList>
    </citation>
    <scope>NUCLEOTIDE SEQUENCE</scope>
    <source>
        <strain evidence="2">CHK188-16595</strain>
    </source>
</reference>
<evidence type="ECO:0008006" key="4">
    <source>
        <dbReference type="Google" id="ProtNLM"/>
    </source>
</evidence>
<evidence type="ECO:0000313" key="3">
    <source>
        <dbReference type="Proteomes" id="UP000823877"/>
    </source>
</evidence>
<name>A0A9D2MIC1_9FIRM</name>
<comment type="caution">
    <text evidence="2">The sequence shown here is derived from an EMBL/GenBank/DDBJ whole genome shotgun (WGS) entry which is preliminary data.</text>
</comment>